<keyword evidence="2" id="KW-1133">Transmembrane helix</keyword>
<dbReference type="AlphaFoldDB" id="A0A1R0Z2J7"/>
<reference evidence="3 4" key="1">
    <citation type="submission" date="2017-06" db="EMBL/GenBank/DDBJ databases">
        <title>Complete genome sequence of Paenibacillus odorifer CBA7130.</title>
        <authorList>
            <person name="Nam Y.-D."/>
            <person name="Kang J."/>
            <person name="Chung W.-H."/>
        </authorList>
    </citation>
    <scope>NUCLEOTIDE SEQUENCE [LARGE SCALE GENOMIC DNA]</scope>
    <source>
        <strain evidence="3 4">CBA7130</strain>
    </source>
</reference>
<organism evidence="3 4">
    <name type="scientific">Paenibacillus odorifer</name>
    <dbReference type="NCBI Taxonomy" id="189426"/>
    <lineage>
        <taxon>Bacteria</taxon>
        <taxon>Bacillati</taxon>
        <taxon>Bacillota</taxon>
        <taxon>Bacilli</taxon>
        <taxon>Bacillales</taxon>
        <taxon>Paenibacillaceae</taxon>
        <taxon>Paenibacillus</taxon>
    </lineage>
</organism>
<protein>
    <submittedName>
        <fullName evidence="3">DUF3951 domain-containing protein</fullName>
    </submittedName>
</protein>
<feature type="transmembrane region" description="Helical" evidence="2">
    <location>
        <begin position="6"/>
        <end position="28"/>
    </location>
</feature>
<dbReference type="InterPro" id="IPR025028">
    <property type="entry name" value="DUF3951"/>
</dbReference>
<keyword evidence="2" id="KW-0812">Transmembrane</keyword>
<accession>A0A1R0Z2J7</accession>
<dbReference type="Proteomes" id="UP000249163">
    <property type="component" value="Chromosome"/>
</dbReference>
<dbReference type="OrthoDB" id="2476430at2"/>
<evidence type="ECO:0000313" key="4">
    <source>
        <dbReference type="Proteomes" id="UP000249163"/>
    </source>
</evidence>
<gene>
    <name evidence="3" type="ORF">CD191_11810</name>
</gene>
<evidence type="ECO:0000313" key="3">
    <source>
        <dbReference type="EMBL" id="AWV33247.1"/>
    </source>
</evidence>
<dbReference type="EMBL" id="CP021965">
    <property type="protein sequence ID" value="AWV33247.1"/>
    <property type="molecule type" value="Genomic_DNA"/>
</dbReference>
<feature type="region of interest" description="Disordered" evidence="1">
    <location>
        <begin position="57"/>
        <end position="83"/>
    </location>
</feature>
<name>A0A1R0Z2J7_9BACL</name>
<feature type="compositionally biased region" description="Basic and acidic residues" evidence="1">
    <location>
        <begin position="57"/>
        <end position="71"/>
    </location>
</feature>
<proteinExistence type="predicted"/>
<sequence>MRLVLFMLAGVGAIFYLSLGIIIVKVLLTRKLPNNNYTPFDYITAQSPVEFHDEKKEIEENADHGDDKDKNIISLSKRRPSLP</sequence>
<dbReference type="Pfam" id="PF13131">
    <property type="entry name" value="DUF3951"/>
    <property type="match status" value="1"/>
</dbReference>
<evidence type="ECO:0000256" key="2">
    <source>
        <dbReference type="SAM" id="Phobius"/>
    </source>
</evidence>
<keyword evidence="2" id="KW-0472">Membrane</keyword>
<dbReference type="RefSeq" id="WP_076100646.1">
    <property type="nucleotide sequence ID" value="NZ_CP021965.1"/>
</dbReference>
<evidence type="ECO:0000256" key="1">
    <source>
        <dbReference type="SAM" id="MobiDB-lite"/>
    </source>
</evidence>